<dbReference type="EMBL" id="VSRR010026129">
    <property type="protein sequence ID" value="MPC67352.1"/>
    <property type="molecule type" value="Genomic_DNA"/>
</dbReference>
<dbReference type="AlphaFoldDB" id="A0A5B7H8D5"/>
<reference evidence="1 2" key="1">
    <citation type="submission" date="2019-05" db="EMBL/GenBank/DDBJ databases">
        <title>Another draft genome of Portunus trituberculatus and its Hox gene families provides insights of decapod evolution.</title>
        <authorList>
            <person name="Jeong J.-H."/>
            <person name="Song I."/>
            <person name="Kim S."/>
            <person name="Choi T."/>
            <person name="Kim D."/>
            <person name="Ryu S."/>
            <person name="Kim W."/>
        </authorList>
    </citation>
    <scope>NUCLEOTIDE SEQUENCE [LARGE SCALE GENOMIC DNA]</scope>
    <source>
        <tissue evidence="1">Muscle</tissue>
    </source>
</reference>
<accession>A0A5B7H8D5</accession>
<evidence type="ECO:0000313" key="1">
    <source>
        <dbReference type="EMBL" id="MPC67352.1"/>
    </source>
</evidence>
<organism evidence="1 2">
    <name type="scientific">Portunus trituberculatus</name>
    <name type="common">Swimming crab</name>
    <name type="synonym">Neptunus trituberculatus</name>
    <dbReference type="NCBI Taxonomy" id="210409"/>
    <lineage>
        <taxon>Eukaryota</taxon>
        <taxon>Metazoa</taxon>
        <taxon>Ecdysozoa</taxon>
        <taxon>Arthropoda</taxon>
        <taxon>Crustacea</taxon>
        <taxon>Multicrustacea</taxon>
        <taxon>Malacostraca</taxon>
        <taxon>Eumalacostraca</taxon>
        <taxon>Eucarida</taxon>
        <taxon>Decapoda</taxon>
        <taxon>Pleocyemata</taxon>
        <taxon>Brachyura</taxon>
        <taxon>Eubrachyura</taxon>
        <taxon>Portunoidea</taxon>
        <taxon>Portunidae</taxon>
        <taxon>Portuninae</taxon>
        <taxon>Portunus</taxon>
    </lineage>
</organism>
<gene>
    <name evidence="1" type="ORF">E2C01_061527</name>
</gene>
<dbReference type="Proteomes" id="UP000324222">
    <property type="component" value="Unassembled WGS sequence"/>
</dbReference>
<evidence type="ECO:0000313" key="2">
    <source>
        <dbReference type="Proteomes" id="UP000324222"/>
    </source>
</evidence>
<keyword evidence="2" id="KW-1185">Reference proteome</keyword>
<comment type="caution">
    <text evidence="1">The sequence shown here is derived from an EMBL/GenBank/DDBJ whole genome shotgun (WGS) entry which is preliminary data.</text>
</comment>
<name>A0A5B7H8D5_PORTR</name>
<sequence>MTPFTFPSLTPLRVPSCLPARLPSGHPALPAASSLLPPQSPAGLHLIWSLPHAKCLSSCSVHSVMFPPSPEITRSII</sequence>
<proteinExistence type="predicted"/>
<protein>
    <submittedName>
        <fullName evidence="1">Uncharacterized protein</fullName>
    </submittedName>
</protein>